<dbReference type="Gene3D" id="3.40.50.180">
    <property type="entry name" value="Methylesterase CheB, C-terminal domain"/>
    <property type="match status" value="1"/>
</dbReference>
<evidence type="ECO:0000313" key="7">
    <source>
        <dbReference type="Proteomes" id="UP000599109"/>
    </source>
</evidence>
<dbReference type="Proteomes" id="UP000599109">
    <property type="component" value="Unassembled WGS sequence"/>
</dbReference>
<dbReference type="GO" id="GO:0005737">
    <property type="term" value="C:cytoplasm"/>
    <property type="evidence" value="ECO:0007669"/>
    <property type="project" value="InterPro"/>
</dbReference>
<dbReference type="Pfam" id="PF01339">
    <property type="entry name" value="CheB_methylest"/>
    <property type="match status" value="1"/>
</dbReference>
<dbReference type="GO" id="GO:0000156">
    <property type="term" value="F:phosphorelay response regulator activity"/>
    <property type="evidence" value="ECO:0007669"/>
    <property type="project" value="InterPro"/>
</dbReference>
<proteinExistence type="predicted"/>
<accession>A0A936YWJ0</accession>
<evidence type="ECO:0000256" key="3">
    <source>
        <dbReference type="ARBA" id="ARBA00048267"/>
    </source>
</evidence>
<organism evidence="6 7">
    <name type="scientific">Ramlibacter monticola</name>
    <dbReference type="NCBI Taxonomy" id="1926872"/>
    <lineage>
        <taxon>Bacteria</taxon>
        <taxon>Pseudomonadati</taxon>
        <taxon>Pseudomonadota</taxon>
        <taxon>Betaproteobacteria</taxon>
        <taxon>Burkholderiales</taxon>
        <taxon>Comamonadaceae</taxon>
        <taxon>Ramlibacter</taxon>
    </lineage>
</organism>
<feature type="active site" evidence="4">
    <location>
        <position position="137"/>
    </location>
</feature>
<dbReference type="PANTHER" id="PTHR42872:SF6">
    <property type="entry name" value="PROTEIN-GLUTAMATE METHYLESTERASE_PROTEIN-GLUTAMINE GLUTAMINASE"/>
    <property type="match status" value="1"/>
</dbReference>
<gene>
    <name evidence="6" type="ORF">JJ685_06730</name>
</gene>
<keyword evidence="4" id="KW-0145">Chemotaxis</keyword>
<dbReference type="PROSITE" id="PS50122">
    <property type="entry name" value="CHEB"/>
    <property type="match status" value="1"/>
</dbReference>
<dbReference type="EMBL" id="JAEQNE010000001">
    <property type="protein sequence ID" value="MBL0390833.1"/>
    <property type="molecule type" value="Genomic_DNA"/>
</dbReference>
<dbReference type="PANTHER" id="PTHR42872">
    <property type="entry name" value="PROTEIN-GLUTAMATE METHYLESTERASE/PROTEIN-GLUTAMINE GLUTAMINASE"/>
    <property type="match status" value="1"/>
</dbReference>
<sequence>MTAKPVPAPELVAIGASAGGVDALLTLLDGLLPPMRASIAIVLHLAERHPNRLVEVFSMRAGVPVAEAQPHGPVRPGHIYVAPAGYHLLVEADRSFSLSCEPPVLFSRPSIDVLFESCADSLGSRVLGMLLTGANEDGACGLARIAGHGGTTAVQDPHDASYPTMPTAALRLVQPDYVLPLAGLRQLLHTAIR</sequence>
<dbReference type="EC" id="3.1.1.61" evidence="2"/>
<evidence type="ECO:0000259" key="5">
    <source>
        <dbReference type="PROSITE" id="PS50122"/>
    </source>
</evidence>
<evidence type="ECO:0000256" key="1">
    <source>
        <dbReference type="ARBA" id="ARBA00022801"/>
    </source>
</evidence>
<dbReference type="SUPFAM" id="SSF52738">
    <property type="entry name" value="Methylesterase CheB, C-terminal domain"/>
    <property type="match status" value="1"/>
</dbReference>
<dbReference type="RefSeq" id="WP_201673410.1">
    <property type="nucleotide sequence ID" value="NZ_JAEQNE010000001.1"/>
</dbReference>
<feature type="domain" description="CheB-type methylesterase" evidence="5">
    <location>
        <begin position="5"/>
        <end position="193"/>
    </location>
</feature>
<dbReference type="AlphaFoldDB" id="A0A936YWJ0"/>
<feature type="active site" evidence="4">
    <location>
        <position position="44"/>
    </location>
</feature>
<comment type="caution">
    <text evidence="6">The sequence shown here is derived from an EMBL/GenBank/DDBJ whole genome shotgun (WGS) entry which is preliminary data.</text>
</comment>
<evidence type="ECO:0000256" key="2">
    <source>
        <dbReference type="ARBA" id="ARBA00039140"/>
    </source>
</evidence>
<reference evidence="6 7" key="1">
    <citation type="journal article" date="2017" name="Int. J. Syst. Evol. Microbiol.">
        <title>Ramlibacter monticola sp. nov., isolated from forest soil.</title>
        <authorList>
            <person name="Chaudhary D.K."/>
            <person name="Kim J."/>
        </authorList>
    </citation>
    <scope>NUCLEOTIDE SEQUENCE [LARGE SCALE GENOMIC DNA]</scope>
    <source>
        <strain evidence="6 7">KACC 19175</strain>
    </source>
</reference>
<protein>
    <recommendedName>
        <fullName evidence="2">protein-glutamate methylesterase</fullName>
        <ecNumber evidence="2">3.1.1.61</ecNumber>
    </recommendedName>
</protein>
<keyword evidence="1 4" id="KW-0378">Hydrolase</keyword>
<dbReference type="InterPro" id="IPR035909">
    <property type="entry name" value="CheB_C"/>
</dbReference>
<dbReference type="InterPro" id="IPR000673">
    <property type="entry name" value="Sig_transdc_resp-reg_Me-estase"/>
</dbReference>
<feature type="active site" evidence="4">
    <location>
        <position position="17"/>
    </location>
</feature>
<evidence type="ECO:0000256" key="4">
    <source>
        <dbReference type="PROSITE-ProRule" id="PRU00050"/>
    </source>
</evidence>
<dbReference type="GO" id="GO:0008984">
    <property type="term" value="F:protein-glutamate methylesterase activity"/>
    <property type="evidence" value="ECO:0007669"/>
    <property type="project" value="UniProtKB-EC"/>
</dbReference>
<dbReference type="GO" id="GO:0006935">
    <property type="term" value="P:chemotaxis"/>
    <property type="evidence" value="ECO:0007669"/>
    <property type="project" value="UniProtKB-UniRule"/>
</dbReference>
<dbReference type="CDD" id="cd16433">
    <property type="entry name" value="CheB"/>
    <property type="match status" value="1"/>
</dbReference>
<name>A0A936YWJ0_9BURK</name>
<keyword evidence="7" id="KW-1185">Reference proteome</keyword>
<comment type="catalytic activity">
    <reaction evidence="3">
        <text>[protein]-L-glutamate 5-O-methyl ester + H2O = L-glutamyl-[protein] + methanol + H(+)</text>
        <dbReference type="Rhea" id="RHEA:23236"/>
        <dbReference type="Rhea" id="RHEA-COMP:10208"/>
        <dbReference type="Rhea" id="RHEA-COMP:10311"/>
        <dbReference type="ChEBI" id="CHEBI:15377"/>
        <dbReference type="ChEBI" id="CHEBI:15378"/>
        <dbReference type="ChEBI" id="CHEBI:17790"/>
        <dbReference type="ChEBI" id="CHEBI:29973"/>
        <dbReference type="ChEBI" id="CHEBI:82795"/>
        <dbReference type="EC" id="3.1.1.61"/>
    </reaction>
</comment>
<evidence type="ECO:0000313" key="6">
    <source>
        <dbReference type="EMBL" id="MBL0390833.1"/>
    </source>
</evidence>